<dbReference type="AlphaFoldDB" id="A0A8J1UBU2"/>
<dbReference type="SUPFAM" id="SSF49265">
    <property type="entry name" value="Fibronectin type III"/>
    <property type="match status" value="1"/>
</dbReference>
<protein>
    <submittedName>
        <fullName evidence="1">Uncharacterized protein</fullName>
    </submittedName>
</protein>
<sequence length="230" mass="25622">STTLKQDRAYRLVVECRTEVGYSSNSQNFIEVPRTEKVFPVKQLVAFSNVNNITVTFNIGQSEKATIVYCPRVAFNDKVCNEKIPIVSQVLKNGETSHMMSLEGATNNLYGVSVFNGKIHSGINWADCLYDYSISRVEAPKGVVAINDSDVSESLTVSWEPYLCSEMKSPVLGWTIFYYPENDISNVKEHNVTGANKLRETIPGVPEGKYCVEMSSYSEGGHQSYQSKCV</sequence>
<feature type="non-terminal residue" evidence="1">
    <location>
        <position position="1"/>
    </location>
</feature>
<dbReference type="InterPro" id="IPR013783">
    <property type="entry name" value="Ig-like_fold"/>
</dbReference>
<comment type="caution">
    <text evidence="1">The sequence shown here is derived from an EMBL/GenBank/DDBJ whole genome shotgun (WGS) entry which is preliminary data.</text>
</comment>
<dbReference type="CDD" id="cd00063">
    <property type="entry name" value="FN3"/>
    <property type="match status" value="1"/>
</dbReference>
<evidence type="ECO:0000313" key="1">
    <source>
        <dbReference type="EMBL" id="CAH1774160.1"/>
    </source>
</evidence>
<name>A0A8J1UBU2_OWEFU</name>
<dbReference type="PROSITE" id="PS50853">
    <property type="entry name" value="FN3"/>
    <property type="match status" value="1"/>
</dbReference>
<dbReference type="InterPro" id="IPR036116">
    <property type="entry name" value="FN3_sf"/>
</dbReference>
<evidence type="ECO:0000313" key="2">
    <source>
        <dbReference type="Proteomes" id="UP000749559"/>
    </source>
</evidence>
<dbReference type="Proteomes" id="UP000749559">
    <property type="component" value="Unassembled WGS sequence"/>
</dbReference>
<dbReference type="OrthoDB" id="6147633at2759"/>
<dbReference type="EMBL" id="CAIIXF020000001">
    <property type="protein sequence ID" value="CAH1774160.1"/>
    <property type="molecule type" value="Genomic_DNA"/>
</dbReference>
<gene>
    <name evidence="1" type="ORF">OFUS_LOCUS1674</name>
</gene>
<reference evidence="1" key="1">
    <citation type="submission" date="2022-03" db="EMBL/GenBank/DDBJ databases">
        <authorList>
            <person name="Martin C."/>
        </authorList>
    </citation>
    <scope>NUCLEOTIDE SEQUENCE</scope>
</reference>
<keyword evidence="2" id="KW-1185">Reference proteome</keyword>
<dbReference type="InterPro" id="IPR003961">
    <property type="entry name" value="FN3_dom"/>
</dbReference>
<feature type="non-terminal residue" evidence="1">
    <location>
        <position position="230"/>
    </location>
</feature>
<accession>A0A8J1UBU2</accession>
<dbReference type="Gene3D" id="2.60.40.10">
    <property type="entry name" value="Immunoglobulins"/>
    <property type="match status" value="1"/>
</dbReference>
<proteinExistence type="predicted"/>
<organism evidence="1 2">
    <name type="scientific">Owenia fusiformis</name>
    <name type="common">Polychaete worm</name>
    <dbReference type="NCBI Taxonomy" id="6347"/>
    <lineage>
        <taxon>Eukaryota</taxon>
        <taxon>Metazoa</taxon>
        <taxon>Spiralia</taxon>
        <taxon>Lophotrochozoa</taxon>
        <taxon>Annelida</taxon>
        <taxon>Polychaeta</taxon>
        <taxon>Sedentaria</taxon>
        <taxon>Canalipalpata</taxon>
        <taxon>Sabellida</taxon>
        <taxon>Oweniida</taxon>
        <taxon>Oweniidae</taxon>
        <taxon>Owenia</taxon>
    </lineage>
</organism>